<dbReference type="InterPro" id="IPR011010">
    <property type="entry name" value="DNA_brk_join_enz"/>
</dbReference>
<evidence type="ECO:0008006" key="4">
    <source>
        <dbReference type="Google" id="ProtNLM"/>
    </source>
</evidence>
<dbReference type="Proteomes" id="UP000271426">
    <property type="component" value="Chromosome"/>
</dbReference>
<protein>
    <recommendedName>
        <fullName evidence="4">Tyr recombinase domain-containing protein</fullName>
    </recommendedName>
</protein>
<evidence type="ECO:0000256" key="1">
    <source>
        <dbReference type="ARBA" id="ARBA00023172"/>
    </source>
</evidence>
<name>A0A3G6ISB6_9CORY</name>
<accession>A0A3G6ISB6</accession>
<gene>
    <name evidence="2" type="ORF">CPPEL_01825</name>
</gene>
<dbReference type="AlphaFoldDB" id="A0A3G6ISB6"/>
<proteinExistence type="predicted"/>
<dbReference type="Gene3D" id="1.10.443.10">
    <property type="entry name" value="Intergrase catalytic core"/>
    <property type="match status" value="1"/>
</dbReference>
<dbReference type="GO" id="GO:0006310">
    <property type="term" value="P:DNA recombination"/>
    <property type="evidence" value="ECO:0007669"/>
    <property type="project" value="UniProtKB-KW"/>
</dbReference>
<dbReference type="InterPro" id="IPR013762">
    <property type="entry name" value="Integrase-like_cat_sf"/>
</dbReference>
<evidence type="ECO:0000313" key="2">
    <source>
        <dbReference type="EMBL" id="AZA08511.1"/>
    </source>
</evidence>
<dbReference type="SUPFAM" id="SSF56349">
    <property type="entry name" value="DNA breaking-rejoining enzymes"/>
    <property type="match status" value="1"/>
</dbReference>
<organism evidence="2 3">
    <name type="scientific">Corynebacterium pseudopelargi</name>
    <dbReference type="NCBI Taxonomy" id="2080757"/>
    <lineage>
        <taxon>Bacteria</taxon>
        <taxon>Bacillati</taxon>
        <taxon>Actinomycetota</taxon>
        <taxon>Actinomycetes</taxon>
        <taxon>Mycobacteriales</taxon>
        <taxon>Corynebacteriaceae</taxon>
        <taxon>Corynebacterium</taxon>
    </lineage>
</organism>
<reference evidence="2 3" key="1">
    <citation type="submission" date="2018-11" db="EMBL/GenBank/DDBJ databases">
        <authorList>
            <person name="Kleinhagauer T."/>
            <person name="Glaeser S.P."/>
            <person name="Spergser J."/>
            <person name="Ruckert C."/>
            <person name="Kaempfer P."/>
            <person name="Busse H.-J."/>
        </authorList>
    </citation>
    <scope>NUCLEOTIDE SEQUENCE [LARGE SCALE GENOMIC DNA]</scope>
    <source>
        <strain evidence="2 3">812CH</strain>
    </source>
</reference>
<evidence type="ECO:0000313" key="3">
    <source>
        <dbReference type="Proteomes" id="UP000271426"/>
    </source>
</evidence>
<dbReference type="GO" id="GO:0003677">
    <property type="term" value="F:DNA binding"/>
    <property type="evidence" value="ECO:0007669"/>
    <property type="project" value="InterPro"/>
</dbReference>
<keyword evidence="3" id="KW-1185">Reference proteome</keyword>
<sequence length="73" mass="8321">MNRQLRTARPDHLAWIHPHSFRKTVATRIEQRYGTLAASRHLGHSSTAVTENAYLARPKVQADYTNAFAYSPD</sequence>
<dbReference type="EMBL" id="CP033898">
    <property type="protein sequence ID" value="AZA08511.1"/>
    <property type="molecule type" value="Genomic_DNA"/>
</dbReference>
<keyword evidence="1" id="KW-0233">DNA recombination</keyword>
<dbReference type="GO" id="GO:0015074">
    <property type="term" value="P:DNA integration"/>
    <property type="evidence" value="ECO:0007669"/>
    <property type="project" value="InterPro"/>
</dbReference>
<dbReference type="KEGG" id="cpso:CPPEL_01825"/>